<dbReference type="AlphaFoldDB" id="A0AAN6I8A0"/>
<dbReference type="PROSITE" id="PS51257">
    <property type="entry name" value="PROKAR_LIPOPROTEIN"/>
    <property type="match status" value="1"/>
</dbReference>
<reference evidence="1" key="1">
    <citation type="journal article" date="2022" name="bioRxiv">
        <title>Deciphering the potential niche of two novel black yeast fungi from a biological soil crust based on their genomes, phenotypes, and melanin regulation.</title>
        <authorList>
            <consortium name="DOE Joint Genome Institute"/>
            <person name="Carr E.C."/>
            <person name="Barton Q."/>
            <person name="Grambo S."/>
            <person name="Sullivan M."/>
            <person name="Renfro C.M."/>
            <person name="Kuo A."/>
            <person name="Pangilinan J."/>
            <person name="Lipzen A."/>
            <person name="Keymanesh K."/>
            <person name="Savage E."/>
            <person name="Barry K."/>
            <person name="Grigoriev I.V."/>
            <person name="Riekhof W.R."/>
            <person name="Harris S.S."/>
        </authorList>
    </citation>
    <scope>NUCLEOTIDE SEQUENCE</scope>
    <source>
        <strain evidence="1">JF 03-4F</strain>
    </source>
</reference>
<comment type="caution">
    <text evidence="1">The sequence shown here is derived from an EMBL/GenBank/DDBJ whole genome shotgun (WGS) entry which is preliminary data.</text>
</comment>
<dbReference type="Proteomes" id="UP001203852">
    <property type="component" value="Unassembled WGS sequence"/>
</dbReference>
<organism evidence="1 2">
    <name type="scientific">Exophiala viscosa</name>
    <dbReference type="NCBI Taxonomy" id="2486360"/>
    <lineage>
        <taxon>Eukaryota</taxon>
        <taxon>Fungi</taxon>
        <taxon>Dikarya</taxon>
        <taxon>Ascomycota</taxon>
        <taxon>Pezizomycotina</taxon>
        <taxon>Eurotiomycetes</taxon>
        <taxon>Chaetothyriomycetidae</taxon>
        <taxon>Chaetothyriales</taxon>
        <taxon>Herpotrichiellaceae</taxon>
        <taxon>Exophiala</taxon>
    </lineage>
</organism>
<evidence type="ECO:0000313" key="1">
    <source>
        <dbReference type="EMBL" id="KAI1608302.1"/>
    </source>
</evidence>
<sequence length="124" mass="13593">MAMSLYRDEVCHNISDDLAVLQHSTTTACWKARNSAKPPQTETPLLLPRGPCSQDLMPSSWPAIDSSRSRVGVGVEISSNHVPRSQSARGFGLAMHAVRCRGTARMADRHRVTWARMQALTGHG</sequence>
<name>A0AAN6I8A0_9EURO</name>
<keyword evidence="2" id="KW-1185">Reference proteome</keyword>
<gene>
    <name evidence="1" type="ORF">EDD36DRAFT_423724</name>
</gene>
<evidence type="ECO:0000313" key="2">
    <source>
        <dbReference type="Proteomes" id="UP001203852"/>
    </source>
</evidence>
<dbReference type="EMBL" id="MU404364">
    <property type="protein sequence ID" value="KAI1608302.1"/>
    <property type="molecule type" value="Genomic_DNA"/>
</dbReference>
<protein>
    <submittedName>
        <fullName evidence="1">Uncharacterized protein</fullName>
    </submittedName>
</protein>
<proteinExistence type="predicted"/>
<accession>A0AAN6I8A0</accession>